<comment type="caution">
    <text evidence="2">The sequence shown here is derived from an EMBL/GenBank/DDBJ whole genome shotgun (WGS) entry which is preliminary data.</text>
</comment>
<evidence type="ECO:0000313" key="2">
    <source>
        <dbReference type="EMBL" id="MQM31624.1"/>
    </source>
</evidence>
<feature type="domain" description="PIN" evidence="1">
    <location>
        <begin position="2"/>
        <end position="115"/>
    </location>
</feature>
<dbReference type="Pfam" id="PF13470">
    <property type="entry name" value="PIN_3"/>
    <property type="match status" value="1"/>
</dbReference>
<dbReference type="Proteomes" id="UP000342300">
    <property type="component" value="Unassembled WGS sequence"/>
</dbReference>
<sequence length="140" mass="14882">MRLVLDTNVIVAAMRSPAGASAALLMAARRGEITLVANVALALEYEATCCRPEHGIAAGLSPAQVSIFLDAVIAMVAPVETHFLWRPLLRDPGDELVLEAAANGLASAIVTFNQRDFGTVPLQLGIEVLTPITALRRIRL</sequence>
<dbReference type="EMBL" id="PDHS01000349">
    <property type="protein sequence ID" value="MQM31624.1"/>
    <property type="molecule type" value="Genomic_DNA"/>
</dbReference>
<gene>
    <name evidence="2" type="ORF">CRU78_14325</name>
</gene>
<evidence type="ECO:0000259" key="1">
    <source>
        <dbReference type="Pfam" id="PF13470"/>
    </source>
</evidence>
<protein>
    <submittedName>
        <fullName evidence="2">PIN domain-containing protein</fullName>
    </submittedName>
</protein>
<dbReference type="PANTHER" id="PTHR34610">
    <property type="entry name" value="SSL7007 PROTEIN"/>
    <property type="match status" value="1"/>
</dbReference>
<dbReference type="InterPro" id="IPR002716">
    <property type="entry name" value="PIN_dom"/>
</dbReference>
<dbReference type="SUPFAM" id="SSF88723">
    <property type="entry name" value="PIN domain-like"/>
    <property type="match status" value="1"/>
</dbReference>
<dbReference type="AlphaFoldDB" id="A0A6A7RVP2"/>
<reference evidence="2 3" key="1">
    <citation type="submission" date="2017-09" db="EMBL/GenBank/DDBJ databases">
        <title>Metagenomic Analysis Reveals Denitrifying Candidatus Accumulibacter and Flanking Population as a Source of N2O.</title>
        <authorList>
            <person name="Gao H."/>
            <person name="Mao Y."/>
            <person name="Zhao X."/>
            <person name="Liu W.-T."/>
            <person name="Zhang T."/>
            <person name="Wells G."/>
        </authorList>
    </citation>
    <scope>NUCLEOTIDE SEQUENCE [LARGE SCALE GENOMIC DNA]</scope>
    <source>
        <strain evidence="2">CANDO_2_IC</strain>
    </source>
</reference>
<proteinExistence type="predicted"/>
<name>A0A6A7RVP2_9PROT</name>
<organism evidence="2 3">
    <name type="scientific">Candidatus Accumulibacter phosphatis</name>
    <dbReference type="NCBI Taxonomy" id="327160"/>
    <lineage>
        <taxon>Bacteria</taxon>
        <taxon>Pseudomonadati</taxon>
        <taxon>Pseudomonadota</taxon>
        <taxon>Betaproteobacteria</taxon>
        <taxon>Candidatus Accumulibacter</taxon>
    </lineage>
</organism>
<dbReference type="InterPro" id="IPR002850">
    <property type="entry name" value="PIN_toxin-like"/>
</dbReference>
<accession>A0A6A7RVP2</accession>
<dbReference type="PANTHER" id="PTHR34610:SF3">
    <property type="entry name" value="SSL7007 PROTEIN"/>
    <property type="match status" value="1"/>
</dbReference>
<dbReference type="InterPro" id="IPR029060">
    <property type="entry name" value="PIN-like_dom_sf"/>
</dbReference>
<evidence type="ECO:0000313" key="3">
    <source>
        <dbReference type="Proteomes" id="UP000342300"/>
    </source>
</evidence>